<evidence type="ECO:0000256" key="2">
    <source>
        <dbReference type="ARBA" id="ARBA00022692"/>
    </source>
</evidence>
<protein>
    <recommendedName>
        <fullName evidence="10">Ion transport domain-containing protein</fullName>
    </recommendedName>
</protein>
<keyword evidence="4 5" id="KW-0472">Membrane</keyword>
<proteinExistence type="predicted"/>
<feature type="domain" description="Ion transport" evidence="6">
    <location>
        <begin position="397"/>
        <end position="656"/>
    </location>
</feature>
<dbReference type="InterPro" id="IPR057366">
    <property type="entry name" value="TRPM-like"/>
</dbReference>
<dbReference type="Proteomes" id="UP000683360">
    <property type="component" value="Unassembled WGS sequence"/>
</dbReference>
<reference evidence="8" key="1">
    <citation type="submission" date="2021-03" db="EMBL/GenBank/DDBJ databases">
        <authorList>
            <person name="Bekaert M."/>
        </authorList>
    </citation>
    <scope>NUCLEOTIDE SEQUENCE</scope>
</reference>
<keyword evidence="2 5" id="KW-0812">Transmembrane</keyword>
<evidence type="ECO:0000256" key="5">
    <source>
        <dbReference type="SAM" id="Phobius"/>
    </source>
</evidence>
<dbReference type="GO" id="GO:0030001">
    <property type="term" value="P:metal ion transport"/>
    <property type="evidence" value="ECO:0007669"/>
    <property type="project" value="TreeGrafter"/>
</dbReference>
<feature type="transmembrane region" description="Helical" evidence="5">
    <location>
        <begin position="503"/>
        <end position="521"/>
    </location>
</feature>
<evidence type="ECO:0000313" key="9">
    <source>
        <dbReference type="Proteomes" id="UP000683360"/>
    </source>
</evidence>
<comment type="caution">
    <text evidence="8">The sequence shown here is derived from an EMBL/GenBank/DDBJ whole genome shotgun (WGS) entry which is preliminary data.</text>
</comment>
<comment type="subcellular location">
    <subcellularLocation>
        <location evidence="1">Membrane</location>
        <topology evidence="1">Multi-pass membrane protein</topology>
    </subcellularLocation>
</comment>
<evidence type="ECO:0000259" key="7">
    <source>
        <dbReference type="Pfam" id="PF25508"/>
    </source>
</evidence>
<dbReference type="Pfam" id="PF25508">
    <property type="entry name" value="TRPM2"/>
    <property type="match status" value="1"/>
</dbReference>
<dbReference type="EMBL" id="CAJPWZ010003245">
    <property type="protein sequence ID" value="CAG2254472.1"/>
    <property type="molecule type" value="Genomic_DNA"/>
</dbReference>
<evidence type="ECO:0000256" key="1">
    <source>
        <dbReference type="ARBA" id="ARBA00004141"/>
    </source>
</evidence>
<dbReference type="AlphaFoldDB" id="A0A8S3V9W9"/>
<dbReference type="Pfam" id="PF00520">
    <property type="entry name" value="Ion_trans"/>
    <property type="match status" value="1"/>
</dbReference>
<dbReference type="PANTHER" id="PTHR13800:SF12">
    <property type="entry name" value="TRANSIENT RECEPTOR POTENTIAL CATION CHANNEL SUBFAMILY M MEMBER-LIKE 2"/>
    <property type="match status" value="1"/>
</dbReference>
<organism evidence="8 9">
    <name type="scientific">Mytilus edulis</name>
    <name type="common">Blue mussel</name>
    <dbReference type="NCBI Taxonomy" id="6550"/>
    <lineage>
        <taxon>Eukaryota</taxon>
        <taxon>Metazoa</taxon>
        <taxon>Spiralia</taxon>
        <taxon>Lophotrochozoa</taxon>
        <taxon>Mollusca</taxon>
        <taxon>Bivalvia</taxon>
        <taxon>Autobranchia</taxon>
        <taxon>Pteriomorphia</taxon>
        <taxon>Mytilida</taxon>
        <taxon>Mytiloidea</taxon>
        <taxon>Mytilidae</taxon>
        <taxon>Mytilinae</taxon>
        <taxon>Mytilus</taxon>
    </lineage>
</organism>
<feature type="transmembrane region" description="Helical" evidence="5">
    <location>
        <begin position="620"/>
        <end position="647"/>
    </location>
</feature>
<dbReference type="PANTHER" id="PTHR13800">
    <property type="entry name" value="TRANSIENT RECEPTOR POTENTIAL CATION CHANNEL, SUBFAMILY M, MEMBER 6"/>
    <property type="match status" value="1"/>
</dbReference>
<accession>A0A8S3V9W9</accession>
<evidence type="ECO:0000256" key="3">
    <source>
        <dbReference type="ARBA" id="ARBA00022989"/>
    </source>
</evidence>
<name>A0A8S3V9W9_MYTED</name>
<keyword evidence="3 5" id="KW-1133">Transmembrane helix</keyword>
<sequence>MTTNFGSPNVEQQTIPSGEVEVVSVLKWTPIEQSDVQFDISKNDDKNFYDKPRVSTYTGLSRPVYGKDFTYKELVRGNGFTQFRDTNMYENSYTRDYFVQLLTKAIEADNIDYVTVLIQEHDVKFDHSCFPDLYKEAFKCKINEHDCRHLYAVLKKDKSHEGLFEKDQKSNEGGIEKSESQCIKVGRELCRQFLNYRKGKKIKETKSGERVVTENAKSENTDDNRYYQDLLIWSLFAHRPRLALLFWKWSEDKLVTALLAAALLKRMALKAIKVADKSVYEELMDHSRLFEQRSLKILETLYKKYPSEATNLMTSVFTVWDIDISPLRCAYESEFYDFVAHACSQRCLDKIWYNTQDASAGASQEASQPLMDTGETKKKTGSEWKFRVLRAPRTKFILHYIIFLAAVVTYSAFLLTNLKTTDHFGVYEICVYIWLFSDMIEEYLIPIFQRLKNPLRTAGHKYSLRRYMSDFWNVLDTVSYITTFVAIALRFSDTTLPWARRVYSFSLFFMYMRFLHVILIFKKIGVYVILIKEMMKDLGRFLVILIVFMMAVGVMFHVNMYPNHEDMFSNKVQYWRIWKIISFPYWQIYGEIFLDDIMGIDNSSCSYNQSDVERCVEYDWINIVIVAFYMLLSNLLLVNLVIALFSARFEKVRSNSKKIWSYIRYSYVMEYSVRVPAVVNLIVRPIMVICGCVCCRKCKTQQVSDSSKQKEDQQKLQEEMRKQLQYIRTLQSICSVRCT</sequence>
<dbReference type="InterPro" id="IPR005821">
    <property type="entry name" value="Ion_trans_dom"/>
</dbReference>
<dbReference type="GO" id="GO:0005886">
    <property type="term" value="C:plasma membrane"/>
    <property type="evidence" value="ECO:0007669"/>
    <property type="project" value="TreeGrafter"/>
</dbReference>
<feature type="transmembrane region" description="Helical" evidence="5">
    <location>
        <begin position="541"/>
        <end position="561"/>
    </location>
</feature>
<gene>
    <name evidence="8" type="ORF">MEDL_65950</name>
</gene>
<feature type="domain" description="TRPM-like" evidence="7">
    <location>
        <begin position="100"/>
        <end position="341"/>
    </location>
</feature>
<evidence type="ECO:0008006" key="10">
    <source>
        <dbReference type="Google" id="ProtNLM"/>
    </source>
</evidence>
<evidence type="ECO:0000313" key="8">
    <source>
        <dbReference type="EMBL" id="CAG2254472.1"/>
    </source>
</evidence>
<dbReference type="OrthoDB" id="9994106at2759"/>
<feature type="transmembrane region" description="Helical" evidence="5">
    <location>
        <begin position="397"/>
        <end position="418"/>
    </location>
</feature>
<evidence type="ECO:0000259" key="6">
    <source>
        <dbReference type="Pfam" id="PF00520"/>
    </source>
</evidence>
<evidence type="ECO:0000256" key="4">
    <source>
        <dbReference type="ARBA" id="ARBA00023136"/>
    </source>
</evidence>
<keyword evidence="9" id="KW-1185">Reference proteome</keyword>
<feature type="transmembrane region" description="Helical" evidence="5">
    <location>
        <begin position="471"/>
        <end position="491"/>
    </location>
</feature>
<dbReference type="InterPro" id="IPR050927">
    <property type="entry name" value="TRPM"/>
</dbReference>
<dbReference type="GO" id="GO:0005261">
    <property type="term" value="F:monoatomic cation channel activity"/>
    <property type="evidence" value="ECO:0007669"/>
    <property type="project" value="TreeGrafter"/>
</dbReference>